<comment type="subcellular location">
    <subcellularLocation>
        <location evidence="1 6">Cell membrane</location>
        <topology evidence="1 6">Multi-pass membrane protein</topology>
    </subcellularLocation>
</comment>
<keyword evidence="5 6" id="KW-0472">Membrane</keyword>
<dbReference type="Proteomes" id="UP000515856">
    <property type="component" value="Chromosome"/>
</dbReference>
<protein>
    <submittedName>
        <fullName evidence="8">ABC transporter permease</fullName>
    </submittedName>
</protein>
<dbReference type="RefSeq" id="WP_117454176.1">
    <property type="nucleotide sequence ID" value="NZ_CP060636.1"/>
</dbReference>
<feature type="transmembrane region" description="Helical" evidence="6">
    <location>
        <begin position="149"/>
        <end position="175"/>
    </location>
</feature>
<evidence type="ECO:0000256" key="2">
    <source>
        <dbReference type="ARBA" id="ARBA00022475"/>
    </source>
</evidence>
<proteinExistence type="inferred from homology"/>
<keyword evidence="4 6" id="KW-1133">Transmembrane helix</keyword>
<feature type="transmembrane region" description="Helical" evidence="6">
    <location>
        <begin position="235"/>
        <end position="261"/>
    </location>
</feature>
<keyword evidence="3 6" id="KW-0812">Transmembrane</keyword>
<evidence type="ECO:0000313" key="8">
    <source>
        <dbReference type="EMBL" id="QNM10832.1"/>
    </source>
</evidence>
<dbReference type="KEGG" id="ehn:H9Q80_11115"/>
<dbReference type="PANTHER" id="PTHR46795:SF3">
    <property type="entry name" value="ABC TRANSPORTER PERMEASE"/>
    <property type="match status" value="1"/>
</dbReference>
<accession>A0A7G9GJ50</accession>
<feature type="transmembrane region" description="Helical" evidence="6">
    <location>
        <begin position="536"/>
        <end position="558"/>
    </location>
</feature>
<dbReference type="AlphaFoldDB" id="A0A7G9GJ50"/>
<feature type="domain" description="ABC3 transporter permease C-terminal" evidence="7">
    <location>
        <begin position="64"/>
        <end position="182"/>
    </location>
</feature>
<keyword evidence="9" id="KW-1185">Reference proteome</keyword>
<dbReference type="PIRSF" id="PIRSF018968">
    <property type="entry name" value="ABC_permease_BceB"/>
    <property type="match status" value="1"/>
</dbReference>
<feature type="transmembrane region" description="Helical" evidence="6">
    <location>
        <begin position="592"/>
        <end position="620"/>
    </location>
</feature>
<name>A0A7G9GJ50_9FIRM</name>
<sequence>MKLSKLAFENVKKSYKDYFIYFLTLMFSVCLFYTFNSFSSQKNIMELSESQAMSLQMVGLFMNMLSFFVVFVLAFLILYANNFLIRRRKKEFGIYMMLGMEKRDISKILIYETLFVGSLSLITGLILGIGCSQILGIVTAKGFGITVDYHIIFSFGAMLATILSFSAIFFILMLLNTRVIAKVKLIDLLQAKKKVEKIRINNPFVAVILLIISLICLGIAYWLTTYSLESFALSLAQIMLLGSIGTILFFVSLSGFLLQFMKLSKKVYYKKLNIYVLRQINAKINTTSISMGVVCLMLLLSIGALSCGLSLNASITKVYEQASAYPFTYHQNEPISEEDMKNLLILSDVDYYNTVTIYKDEHTINDILPYIDSRDAKDKMYRDAKVEYISLSDYNEAMRSQGKETMMLKDNEGFFISGFDEILSYLNEAGDKHIDYQLFGHDLKISNKKEDITILGTNFSPDVIVTMVVPDQVLAGQTSQVRYWNIEVDDAKLQPYIEKIEKNMYTYADEHKIEHYRFSGTSQKEVEDNVMGIGMLFTYIGLYLGIVFMISSAAILALQQLSEAEDSRANYEILRKIGTPEKMMNRSVLLQIGIYFLLPMGLAIIHSFIGVPAVSGAFGYMFGVSSMWKSNLMTGAIIVAIYGIYFIVTYHGYKTTLRRK</sequence>
<dbReference type="PANTHER" id="PTHR46795">
    <property type="entry name" value="ABC TRANSPORTER PERMEASE-RELATED-RELATED"/>
    <property type="match status" value="1"/>
</dbReference>
<feature type="transmembrane region" description="Helical" evidence="6">
    <location>
        <begin position="18"/>
        <end position="35"/>
    </location>
</feature>
<keyword evidence="2 6" id="KW-1003">Cell membrane</keyword>
<dbReference type="GO" id="GO:0005886">
    <property type="term" value="C:plasma membrane"/>
    <property type="evidence" value="ECO:0007669"/>
    <property type="project" value="UniProtKB-SubCell"/>
</dbReference>
<evidence type="ECO:0000256" key="4">
    <source>
        <dbReference type="ARBA" id="ARBA00022989"/>
    </source>
</evidence>
<dbReference type="InterPro" id="IPR027022">
    <property type="entry name" value="ABC_permease_BceB-typ"/>
</dbReference>
<dbReference type="InterPro" id="IPR003838">
    <property type="entry name" value="ABC3_permease_C"/>
</dbReference>
<dbReference type="EMBL" id="CP060636">
    <property type="protein sequence ID" value="QNM10832.1"/>
    <property type="molecule type" value="Genomic_DNA"/>
</dbReference>
<feature type="transmembrane region" description="Helical" evidence="6">
    <location>
        <begin position="55"/>
        <end position="80"/>
    </location>
</feature>
<reference evidence="8 9" key="1">
    <citation type="submission" date="2020-08" db="EMBL/GenBank/DDBJ databases">
        <authorList>
            <person name="Liu C."/>
            <person name="Sun Q."/>
        </authorList>
    </citation>
    <scope>NUCLEOTIDE SEQUENCE [LARGE SCALE GENOMIC DNA]</scope>
    <source>
        <strain evidence="8 9">NSJ-61</strain>
    </source>
</reference>
<dbReference type="GO" id="GO:0055085">
    <property type="term" value="P:transmembrane transport"/>
    <property type="evidence" value="ECO:0007669"/>
    <property type="project" value="UniProtKB-UniRule"/>
</dbReference>
<evidence type="ECO:0000256" key="5">
    <source>
        <dbReference type="ARBA" id="ARBA00023136"/>
    </source>
</evidence>
<feature type="transmembrane region" description="Helical" evidence="6">
    <location>
        <begin position="632"/>
        <end position="653"/>
    </location>
</feature>
<dbReference type="Pfam" id="PF02687">
    <property type="entry name" value="FtsX"/>
    <property type="match status" value="1"/>
</dbReference>
<gene>
    <name evidence="8" type="ORF">H9Q80_11115</name>
</gene>
<evidence type="ECO:0000259" key="7">
    <source>
        <dbReference type="Pfam" id="PF02687"/>
    </source>
</evidence>
<evidence type="ECO:0000256" key="6">
    <source>
        <dbReference type="PIRNR" id="PIRNR018968"/>
    </source>
</evidence>
<keyword evidence="6" id="KW-0813">Transport</keyword>
<evidence type="ECO:0000313" key="9">
    <source>
        <dbReference type="Proteomes" id="UP000515856"/>
    </source>
</evidence>
<dbReference type="InterPro" id="IPR052536">
    <property type="entry name" value="ABC-4_Integral_Memb_Prot"/>
</dbReference>
<organism evidence="8 9">
    <name type="scientific">[Eubacterium] hominis</name>
    <dbReference type="NCBI Taxonomy" id="2764325"/>
    <lineage>
        <taxon>Bacteria</taxon>
        <taxon>Bacillati</taxon>
        <taxon>Bacillota</taxon>
        <taxon>Erysipelotrichia</taxon>
        <taxon>Erysipelotrichales</taxon>
        <taxon>Erysipelotrichaceae</taxon>
        <taxon>Amedibacillus</taxon>
    </lineage>
</organism>
<feature type="transmembrane region" description="Helical" evidence="6">
    <location>
        <begin position="108"/>
        <end position="129"/>
    </location>
</feature>
<comment type="similarity">
    <text evidence="6">Belongs to the ABC-4 integral membrane protein family.</text>
</comment>
<evidence type="ECO:0000256" key="1">
    <source>
        <dbReference type="ARBA" id="ARBA00004651"/>
    </source>
</evidence>
<evidence type="ECO:0000256" key="3">
    <source>
        <dbReference type="ARBA" id="ARBA00022692"/>
    </source>
</evidence>
<feature type="transmembrane region" description="Helical" evidence="6">
    <location>
        <begin position="203"/>
        <end position="223"/>
    </location>
</feature>
<feature type="transmembrane region" description="Helical" evidence="6">
    <location>
        <begin position="282"/>
        <end position="305"/>
    </location>
</feature>